<organism evidence="10 11">
    <name type="scientific">Streptacidiphilus cavernicola</name>
    <dbReference type="NCBI Taxonomy" id="3342716"/>
    <lineage>
        <taxon>Bacteria</taxon>
        <taxon>Bacillati</taxon>
        <taxon>Actinomycetota</taxon>
        <taxon>Actinomycetes</taxon>
        <taxon>Kitasatosporales</taxon>
        <taxon>Streptomycetaceae</taxon>
        <taxon>Streptacidiphilus</taxon>
    </lineage>
</organism>
<keyword evidence="3 8" id="KW-0540">Nuclease</keyword>
<keyword evidence="11" id="KW-1185">Reference proteome</keyword>
<proteinExistence type="inferred from homology"/>
<evidence type="ECO:0000256" key="6">
    <source>
        <dbReference type="ARBA" id="ARBA00022842"/>
    </source>
</evidence>
<accession>A0ABV6VVT3</accession>
<comment type="function">
    <text evidence="8">Toxic component of a toxin-antitoxin (TA) system. An RNase.</text>
</comment>
<evidence type="ECO:0000256" key="5">
    <source>
        <dbReference type="ARBA" id="ARBA00022801"/>
    </source>
</evidence>
<dbReference type="PANTHER" id="PTHR33653:SF1">
    <property type="entry name" value="RIBONUCLEASE VAPC2"/>
    <property type="match status" value="1"/>
</dbReference>
<keyword evidence="8" id="KW-0800">Toxin</keyword>
<dbReference type="SUPFAM" id="SSF88723">
    <property type="entry name" value="PIN domain-like"/>
    <property type="match status" value="1"/>
</dbReference>
<comment type="caution">
    <text evidence="10">The sequence shown here is derived from an EMBL/GenBank/DDBJ whole genome shotgun (WGS) entry which is preliminary data.</text>
</comment>
<evidence type="ECO:0000259" key="9">
    <source>
        <dbReference type="Pfam" id="PF01850"/>
    </source>
</evidence>
<dbReference type="Pfam" id="PF01850">
    <property type="entry name" value="PIN"/>
    <property type="match status" value="1"/>
</dbReference>
<dbReference type="RefSeq" id="WP_380535950.1">
    <property type="nucleotide sequence ID" value="NZ_JBHFAB010000008.1"/>
</dbReference>
<dbReference type="InterPro" id="IPR050556">
    <property type="entry name" value="Type_II_TA_system_RNase"/>
</dbReference>
<keyword evidence="2 8" id="KW-1277">Toxin-antitoxin system</keyword>
<keyword evidence="4 8" id="KW-0479">Metal-binding</keyword>
<evidence type="ECO:0000256" key="7">
    <source>
        <dbReference type="ARBA" id="ARBA00038093"/>
    </source>
</evidence>
<feature type="binding site" evidence="8">
    <location>
        <position position="8"/>
    </location>
    <ligand>
        <name>Mg(2+)</name>
        <dbReference type="ChEBI" id="CHEBI:18420"/>
    </ligand>
</feature>
<comment type="cofactor">
    <cofactor evidence="1 8">
        <name>Mg(2+)</name>
        <dbReference type="ChEBI" id="CHEBI:18420"/>
    </cofactor>
</comment>
<dbReference type="EC" id="3.1.-.-" evidence="8"/>
<gene>
    <name evidence="8" type="primary">vapC</name>
    <name evidence="10" type="ORF">ACEZDE_13510</name>
</gene>
<evidence type="ECO:0000256" key="2">
    <source>
        <dbReference type="ARBA" id="ARBA00022649"/>
    </source>
</evidence>
<keyword evidence="5 8" id="KW-0378">Hydrolase</keyword>
<evidence type="ECO:0000256" key="3">
    <source>
        <dbReference type="ARBA" id="ARBA00022722"/>
    </source>
</evidence>
<name>A0ABV6VVT3_9ACTN</name>
<evidence type="ECO:0000313" key="10">
    <source>
        <dbReference type="EMBL" id="MFC1417658.1"/>
    </source>
</evidence>
<dbReference type="Proteomes" id="UP001592531">
    <property type="component" value="Unassembled WGS sequence"/>
</dbReference>
<dbReference type="InterPro" id="IPR002716">
    <property type="entry name" value="PIN_dom"/>
</dbReference>
<dbReference type="InterPro" id="IPR029060">
    <property type="entry name" value="PIN-like_dom_sf"/>
</dbReference>
<protein>
    <recommendedName>
        <fullName evidence="8">Ribonuclease VapC</fullName>
        <shortName evidence="8">RNase VapC</shortName>
        <ecNumber evidence="8">3.1.-.-</ecNumber>
    </recommendedName>
    <alternativeName>
        <fullName evidence="8">Toxin VapC</fullName>
    </alternativeName>
</protein>
<keyword evidence="6 8" id="KW-0460">Magnesium</keyword>
<dbReference type="Gene3D" id="3.40.50.1010">
    <property type="entry name" value="5'-nuclease"/>
    <property type="match status" value="1"/>
</dbReference>
<comment type="similarity">
    <text evidence="7 8">Belongs to the PINc/VapC protein family.</text>
</comment>
<dbReference type="InterPro" id="IPR022907">
    <property type="entry name" value="VapC_family"/>
</dbReference>
<dbReference type="PANTHER" id="PTHR33653">
    <property type="entry name" value="RIBONUCLEASE VAPC2"/>
    <property type="match status" value="1"/>
</dbReference>
<evidence type="ECO:0000313" key="11">
    <source>
        <dbReference type="Proteomes" id="UP001592531"/>
    </source>
</evidence>
<sequence length="141" mass="16026">MNERYLIDNSAMQRWAKPRVAAVLDDLQERGLLAICGPVEMEIMYSARNDSEARFLHRRLLGFDYLSTPDEVWDRATEIQRAAIRKGFHRALSMPDLLIAATAERHGATVLHYDQDYDMIASLTGQQTRWVVSSGTADSQV</sequence>
<reference evidence="10 11" key="1">
    <citation type="submission" date="2024-09" db="EMBL/GenBank/DDBJ databases">
        <authorList>
            <person name="Lee S.D."/>
        </authorList>
    </citation>
    <scope>NUCLEOTIDE SEQUENCE [LARGE SCALE GENOMIC DNA]</scope>
    <source>
        <strain evidence="10 11">N8-3</strain>
    </source>
</reference>
<dbReference type="CDD" id="cd18755">
    <property type="entry name" value="PIN_MtVapC3_VapC21-like"/>
    <property type="match status" value="1"/>
</dbReference>
<feature type="binding site" evidence="8">
    <location>
        <position position="96"/>
    </location>
    <ligand>
        <name>Mg(2+)</name>
        <dbReference type="ChEBI" id="CHEBI:18420"/>
    </ligand>
</feature>
<dbReference type="EMBL" id="JBHFAB010000008">
    <property type="protein sequence ID" value="MFC1417658.1"/>
    <property type="molecule type" value="Genomic_DNA"/>
</dbReference>
<feature type="domain" description="PIN" evidence="9">
    <location>
        <begin position="5"/>
        <end position="121"/>
    </location>
</feature>
<evidence type="ECO:0000256" key="1">
    <source>
        <dbReference type="ARBA" id="ARBA00001946"/>
    </source>
</evidence>
<dbReference type="HAMAP" id="MF_00265">
    <property type="entry name" value="VapC_Nob1"/>
    <property type="match status" value="1"/>
</dbReference>
<evidence type="ECO:0000256" key="8">
    <source>
        <dbReference type="HAMAP-Rule" id="MF_00265"/>
    </source>
</evidence>
<evidence type="ECO:0000256" key="4">
    <source>
        <dbReference type="ARBA" id="ARBA00022723"/>
    </source>
</evidence>